<protein>
    <submittedName>
        <fullName evidence="2">Uncharacterized protein</fullName>
    </submittedName>
</protein>
<dbReference type="RefSeq" id="WP_311425456.1">
    <property type="nucleotide sequence ID" value="NZ_JAVREH010000087.1"/>
</dbReference>
<evidence type="ECO:0000256" key="1">
    <source>
        <dbReference type="SAM" id="MobiDB-lite"/>
    </source>
</evidence>
<keyword evidence="3" id="KW-1185">Reference proteome</keyword>
<organism evidence="2 3">
    <name type="scientific">Jatrophihabitans lederbergiae</name>
    <dbReference type="NCBI Taxonomy" id="3075547"/>
    <lineage>
        <taxon>Bacteria</taxon>
        <taxon>Bacillati</taxon>
        <taxon>Actinomycetota</taxon>
        <taxon>Actinomycetes</taxon>
        <taxon>Jatrophihabitantales</taxon>
        <taxon>Jatrophihabitantaceae</taxon>
        <taxon>Jatrophihabitans</taxon>
    </lineage>
</organism>
<sequence length="103" mass="10899">MTRRNEHPAARRVDDILNARMNTIRGLAVEAASALTRAGDLRAQADEQKALADQATLKLLELVPRAEVAQMLGVKPGELPARSARNKSAEQTSEGAPAAAMAG</sequence>
<reference evidence="3" key="1">
    <citation type="submission" date="2023-07" db="EMBL/GenBank/DDBJ databases">
        <title>30 novel species of actinomycetes from the DSMZ collection.</title>
        <authorList>
            <person name="Nouioui I."/>
        </authorList>
    </citation>
    <scope>NUCLEOTIDE SEQUENCE [LARGE SCALE GENOMIC DNA]</scope>
    <source>
        <strain evidence="3">DSM 44399</strain>
    </source>
</reference>
<comment type="caution">
    <text evidence="2">The sequence shown here is derived from an EMBL/GenBank/DDBJ whole genome shotgun (WGS) entry which is preliminary data.</text>
</comment>
<dbReference type="EMBL" id="JAVREH010000087">
    <property type="protein sequence ID" value="MDT0264317.1"/>
    <property type="molecule type" value="Genomic_DNA"/>
</dbReference>
<dbReference type="Proteomes" id="UP001183176">
    <property type="component" value="Unassembled WGS sequence"/>
</dbReference>
<proteinExistence type="predicted"/>
<feature type="region of interest" description="Disordered" evidence="1">
    <location>
        <begin position="79"/>
        <end position="103"/>
    </location>
</feature>
<gene>
    <name evidence="2" type="ORF">RM423_23415</name>
</gene>
<evidence type="ECO:0000313" key="2">
    <source>
        <dbReference type="EMBL" id="MDT0264317.1"/>
    </source>
</evidence>
<evidence type="ECO:0000313" key="3">
    <source>
        <dbReference type="Proteomes" id="UP001183176"/>
    </source>
</evidence>
<name>A0ABU2JH53_9ACTN</name>
<accession>A0ABU2JH53</accession>